<sequence length="348" mass="39631">MNSQSSRGSVFSARTAEQVPLDLTGPGTPLYTILSDATVAYAGFPAFIYLTLSPEGGKGVDDHDRVAKISAREQVRLEDILIRLIDTLDLTIGIVFAGDERPVVAQSLRELHRHIEGHLSSGERYHAWERDLWAWSWAGIIKPIMDVREQLRGFESEQFKQDAYTGFLQIGALIGVKGLPDTYDEFTVYWDQTWLPYIDTEHAQAPHFLLKQSLDPSPPRLAPWLPRPVYLALSWPVRHFLRTSLLMIIPPEIERALGISRSRLDELSIRAQRRFWRIVPPVLTSRGGEAFFWARLKFGNPTWRHGRHYSPESLAQYRNDVKAARQNNRADPPRPSTRGLPPHPQSTS</sequence>
<feature type="domain" description="ER-bound oxygenase mpaB/mpaB'/Rubber oxygenase catalytic" evidence="2">
    <location>
        <begin position="34"/>
        <end position="277"/>
    </location>
</feature>
<feature type="region of interest" description="Disordered" evidence="1">
    <location>
        <begin position="318"/>
        <end position="348"/>
    </location>
</feature>
<dbReference type="GO" id="GO:0016491">
    <property type="term" value="F:oxidoreductase activity"/>
    <property type="evidence" value="ECO:0007669"/>
    <property type="project" value="InterPro"/>
</dbReference>
<dbReference type="PANTHER" id="PTHR36151:SF3">
    <property type="entry name" value="ER-BOUND OXYGENASE MPAB_MPAB'_RUBBER OXYGENASE CATALYTIC DOMAIN-CONTAINING PROTEIN"/>
    <property type="match status" value="1"/>
</dbReference>
<evidence type="ECO:0000313" key="4">
    <source>
        <dbReference type="Proteomes" id="UP000294604"/>
    </source>
</evidence>
<dbReference type="InterPro" id="IPR018713">
    <property type="entry name" value="MPAB/Lcp_cat_dom"/>
</dbReference>
<proteinExistence type="predicted"/>
<gene>
    <name evidence="3" type="ORF">CCUG60884_00623</name>
</gene>
<evidence type="ECO:0000259" key="2">
    <source>
        <dbReference type="Pfam" id="PF09995"/>
    </source>
</evidence>
<organism evidence="3 4">
    <name type="scientific">Mycobacteroides salmoniphilum</name>
    <dbReference type="NCBI Taxonomy" id="404941"/>
    <lineage>
        <taxon>Bacteria</taxon>
        <taxon>Bacillati</taxon>
        <taxon>Actinomycetota</taxon>
        <taxon>Actinomycetes</taxon>
        <taxon>Mycobacteriales</taxon>
        <taxon>Mycobacteriaceae</taxon>
        <taxon>Mycobacteroides</taxon>
    </lineage>
</organism>
<name>A0A4R8SXV1_9MYCO</name>
<dbReference type="RefSeq" id="WP_134081538.1">
    <property type="nucleotide sequence ID" value="NZ_PECL01000006.1"/>
</dbReference>
<reference evidence="3 4" key="1">
    <citation type="journal article" date="2019" name="Sci. Rep.">
        <title>Extended insight into the Mycobacterium chelonae-abscessus complex through whole genome sequencing of Mycobacterium salmoniphilum outbreak and Mycobacterium salmoniphilum-like strains.</title>
        <authorList>
            <person name="Behra P.R.K."/>
            <person name="Das S."/>
            <person name="Pettersson B.M.F."/>
            <person name="Shirreff L."/>
            <person name="DuCote T."/>
            <person name="Jacobsson K.G."/>
            <person name="Ennis D.G."/>
            <person name="Kirsebom L.A."/>
        </authorList>
    </citation>
    <scope>NUCLEOTIDE SEQUENCE [LARGE SCALE GENOMIC DNA]</scope>
    <source>
        <strain evidence="3 4">CCUG 60884</strain>
    </source>
</reference>
<dbReference type="Pfam" id="PF09995">
    <property type="entry name" value="MPAB_Lcp_cat"/>
    <property type="match status" value="1"/>
</dbReference>
<comment type="caution">
    <text evidence="3">The sequence shown here is derived from an EMBL/GenBank/DDBJ whole genome shotgun (WGS) entry which is preliminary data.</text>
</comment>
<accession>A0A4R8SXV1</accession>
<evidence type="ECO:0000313" key="3">
    <source>
        <dbReference type="EMBL" id="TEA08142.1"/>
    </source>
</evidence>
<evidence type="ECO:0000256" key="1">
    <source>
        <dbReference type="SAM" id="MobiDB-lite"/>
    </source>
</evidence>
<dbReference type="EMBL" id="PECL01000006">
    <property type="protein sequence ID" value="TEA08142.1"/>
    <property type="molecule type" value="Genomic_DNA"/>
</dbReference>
<dbReference type="AlphaFoldDB" id="A0A4R8SXV1"/>
<protein>
    <recommendedName>
        <fullName evidence="2">ER-bound oxygenase mpaB/mpaB'/Rubber oxygenase catalytic domain-containing protein</fullName>
    </recommendedName>
</protein>
<dbReference type="Proteomes" id="UP000294604">
    <property type="component" value="Unassembled WGS sequence"/>
</dbReference>
<dbReference type="PANTHER" id="PTHR36151">
    <property type="entry name" value="BLR2777 PROTEIN"/>
    <property type="match status" value="1"/>
</dbReference>